<organism evidence="3 4">
    <name type="scientific">Nocardioides aquaticus</name>
    <dbReference type="NCBI Taxonomy" id="160826"/>
    <lineage>
        <taxon>Bacteria</taxon>
        <taxon>Bacillati</taxon>
        <taxon>Actinomycetota</taxon>
        <taxon>Actinomycetes</taxon>
        <taxon>Propionibacteriales</taxon>
        <taxon>Nocardioidaceae</taxon>
        <taxon>Nocardioides</taxon>
    </lineage>
</organism>
<accession>A0ABX8EH96</accession>
<evidence type="ECO:0000313" key="3">
    <source>
        <dbReference type="EMBL" id="QVT78488.1"/>
    </source>
</evidence>
<sequence length="257" mass="25637">MLAVVAVVMAVVVIAFSGWLVVSYPPPADLPAEALDPSGPASPDPSETTDEEAGGGDGGDVQVAVLGDGYTAGSPLGGEGEKAWPVLLGKRAGVEVTPYAVTASGYVAGAAGTTFVDRAEELVTDWAGDGAGGPEDAVVVIGGRIDAASDPAAVQQAARRTLGVLTKGLPEVTVVVVGPMWPALYPPTTGGPEVRTAVQAAAEDAGVAYADPLAEPPWLPADEPGAVAEDAVLPTNLGHGMIATRVRDLLTAEGVVD</sequence>
<dbReference type="CDD" id="cd00229">
    <property type="entry name" value="SGNH_hydrolase"/>
    <property type="match status" value="1"/>
</dbReference>
<keyword evidence="4" id="KW-1185">Reference proteome</keyword>
<proteinExistence type="predicted"/>
<gene>
    <name evidence="3" type="ORF">ENKNEFLB_00865</name>
</gene>
<protein>
    <recommendedName>
        <fullName evidence="2">SGNH hydrolase-type esterase domain-containing protein</fullName>
    </recommendedName>
</protein>
<reference evidence="3 4" key="1">
    <citation type="submission" date="2021-05" db="EMBL/GenBank/DDBJ databases">
        <title>Complete genome of Nocardioides aquaticus KCTC 9944T isolated from meromictic and hypersaline Ekho Lake, Antarctica.</title>
        <authorList>
            <person name="Hwang K."/>
            <person name="Kim K.M."/>
            <person name="Choe H."/>
        </authorList>
    </citation>
    <scope>NUCLEOTIDE SEQUENCE [LARGE SCALE GENOMIC DNA]</scope>
    <source>
        <strain evidence="3 4">KCTC 9944</strain>
    </source>
</reference>
<feature type="region of interest" description="Disordered" evidence="1">
    <location>
        <begin position="32"/>
        <end position="61"/>
    </location>
</feature>
<evidence type="ECO:0000259" key="2">
    <source>
        <dbReference type="Pfam" id="PF13472"/>
    </source>
</evidence>
<dbReference type="Pfam" id="PF13472">
    <property type="entry name" value="Lipase_GDSL_2"/>
    <property type="match status" value="1"/>
</dbReference>
<feature type="domain" description="SGNH hydrolase-type esterase" evidence="2">
    <location>
        <begin position="65"/>
        <end position="239"/>
    </location>
</feature>
<evidence type="ECO:0000256" key="1">
    <source>
        <dbReference type="SAM" id="MobiDB-lite"/>
    </source>
</evidence>
<dbReference type="EMBL" id="CP075371">
    <property type="protein sequence ID" value="QVT78488.1"/>
    <property type="molecule type" value="Genomic_DNA"/>
</dbReference>
<name>A0ABX8EH96_9ACTN</name>
<dbReference type="Proteomes" id="UP000679307">
    <property type="component" value="Chromosome"/>
</dbReference>
<dbReference type="InterPro" id="IPR013830">
    <property type="entry name" value="SGNH_hydro"/>
</dbReference>
<evidence type="ECO:0000313" key="4">
    <source>
        <dbReference type="Proteomes" id="UP000679307"/>
    </source>
</evidence>